<dbReference type="EMBL" id="BMXI01000008">
    <property type="protein sequence ID" value="GHC54017.1"/>
    <property type="molecule type" value="Genomic_DNA"/>
</dbReference>
<proteinExistence type="predicted"/>
<sequence length="743" mass="84389">MKFIFLFPLLGTFAGAEVNFSYEVLPVLSDTCFHCHGPDENTREAKLRLDTEEGLFSEVGGTPLVKKGDPMGSLLYQRIIAKDEDDVMPPPDNHRQLSESEKDTIKRWIEEGAEWGDHWAFEAIKAVEPKTDSPWIKNEIDSFVLEKLTEEGLTPSPEADARTLLRRVSLDLTGLPPAPEVAERFLSESEQGDEAYERLVDSLLDSPAYGERMAAVWMEVSRFSESDGYQLDQVRSQYPWRDWVIRAYNENLPYDQFIIEQTAGDLLPNATPEQIIATGFNRNHMINGEGGVDPKETRIEVVADRAETTATAFLGLTMGCARCHDHKFDPITQKDYFSFFAYFNNIDENGQAGHNANPFLTVEVSAEERKQVEDYQANTKHHQIKFPEGNTIQVAVLKDREGEPRKTYLLDRGAWDQPTEEVEPAPPAFLDFGPLPPNRLGLAQWMTADENPLTSRVAVNRFWELFFGRGIVKTQEDFGIQSARPSHPQLLDWLAADFQANGWDVKRLLKQIVTSATYRQTSKRDELAQKRDPENILLGRGARFRHPSWMIRDQALAASGLLNTELFGPSVRPYQPRNIWFTPTAGKIRYERHHGERLYRKSLYTFWRRTTAPANLFDASPRRICEVNVRRTNTPLHALVTLNDVTYVEAARVMAQSHQGPVEEAIATMFEKLLLRQPTDEEQRDLLALYQDTKTHYEQSPDEATQLIGYGDHPSDDSEPAALAALTNVALLLVNTDEALSHQ</sequence>
<evidence type="ECO:0000259" key="1">
    <source>
        <dbReference type="Pfam" id="PF07583"/>
    </source>
</evidence>
<dbReference type="Pfam" id="PF07635">
    <property type="entry name" value="PSCyt1"/>
    <property type="match status" value="1"/>
</dbReference>
<dbReference type="RefSeq" id="WP_189569849.1">
    <property type="nucleotide sequence ID" value="NZ_BMXI01000008.1"/>
</dbReference>
<evidence type="ECO:0000259" key="2">
    <source>
        <dbReference type="Pfam" id="PF07587"/>
    </source>
</evidence>
<evidence type="ECO:0008006" key="6">
    <source>
        <dbReference type="Google" id="ProtNLM"/>
    </source>
</evidence>
<dbReference type="PANTHER" id="PTHR35889:SF3">
    <property type="entry name" value="F-BOX DOMAIN-CONTAINING PROTEIN"/>
    <property type="match status" value="1"/>
</dbReference>
<feature type="domain" description="DUF1549" evidence="1">
    <location>
        <begin position="139"/>
        <end position="347"/>
    </location>
</feature>
<protein>
    <recommendedName>
        <fullName evidence="6">Chromosome segregation protein</fullName>
    </recommendedName>
</protein>
<dbReference type="InterPro" id="IPR011429">
    <property type="entry name" value="Cyt_c_Planctomycete-type"/>
</dbReference>
<name>A0A918TNG2_9BACT</name>
<evidence type="ECO:0000313" key="4">
    <source>
        <dbReference type="EMBL" id="GHC54017.1"/>
    </source>
</evidence>
<dbReference type="Proteomes" id="UP000644507">
    <property type="component" value="Unassembled WGS sequence"/>
</dbReference>
<gene>
    <name evidence="4" type="ORF">GCM10007100_20410</name>
</gene>
<keyword evidence="5" id="KW-1185">Reference proteome</keyword>
<evidence type="ECO:0000259" key="3">
    <source>
        <dbReference type="Pfam" id="PF07635"/>
    </source>
</evidence>
<reference evidence="4" key="1">
    <citation type="journal article" date="2014" name="Int. J. Syst. Evol. Microbiol.">
        <title>Complete genome sequence of Corynebacterium casei LMG S-19264T (=DSM 44701T), isolated from a smear-ripened cheese.</title>
        <authorList>
            <consortium name="US DOE Joint Genome Institute (JGI-PGF)"/>
            <person name="Walter F."/>
            <person name="Albersmeier A."/>
            <person name="Kalinowski J."/>
            <person name="Ruckert C."/>
        </authorList>
    </citation>
    <scope>NUCLEOTIDE SEQUENCE</scope>
    <source>
        <strain evidence="4">KCTC 12988</strain>
    </source>
</reference>
<feature type="domain" description="Cytochrome C Planctomycete-type" evidence="3">
    <location>
        <begin position="32"/>
        <end position="92"/>
    </location>
</feature>
<organism evidence="4 5">
    <name type="scientific">Roseibacillus persicicus</name>
    <dbReference type="NCBI Taxonomy" id="454148"/>
    <lineage>
        <taxon>Bacteria</taxon>
        <taxon>Pseudomonadati</taxon>
        <taxon>Verrucomicrobiota</taxon>
        <taxon>Verrucomicrobiia</taxon>
        <taxon>Verrucomicrobiales</taxon>
        <taxon>Verrucomicrobiaceae</taxon>
        <taxon>Roseibacillus</taxon>
    </lineage>
</organism>
<dbReference type="Pfam" id="PF07583">
    <property type="entry name" value="PSCyt2"/>
    <property type="match status" value="1"/>
</dbReference>
<dbReference type="PANTHER" id="PTHR35889">
    <property type="entry name" value="CYCLOINULO-OLIGOSACCHARIDE FRUCTANOTRANSFERASE-RELATED"/>
    <property type="match status" value="1"/>
</dbReference>
<reference evidence="4" key="2">
    <citation type="submission" date="2020-09" db="EMBL/GenBank/DDBJ databases">
        <authorList>
            <person name="Sun Q."/>
            <person name="Kim S."/>
        </authorList>
    </citation>
    <scope>NUCLEOTIDE SEQUENCE</scope>
    <source>
        <strain evidence="4">KCTC 12988</strain>
    </source>
</reference>
<evidence type="ECO:0000313" key="5">
    <source>
        <dbReference type="Proteomes" id="UP000644507"/>
    </source>
</evidence>
<comment type="caution">
    <text evidence="4">The sequence shown here is derived from an EMBL/GenBank/DDBJ whole genome shotgun (WGS) entry which is preliminary data.</text>
</comment>
<dbReference type="AlphaFoldDB" id="A0A918TNG2"/>
<accession>A0A918TNG2</accession>
<dbReference type="InterPro" id="IPR022655">
    <property type="entry name" value="DUF1553"/>
</dbReference>
<feature type="domain" description="DUF1553" evidence="2">
    <location>
        <begin position="438"/>
        <end position="689"/>
    </location>
</feature>
<dbReference type="InterPro" id="IPR011444">
    <property type="entry name" value="DUF1549"/>
</dbReference>
<dbReference type="Pfam" id="PF07587">
    <property type="entry name" value="PSD1"/>
    <property type="match status" value="1"/>
</dbReference>